<evidence type="ECO:0000313" key="3">
    <source>
        <dbReference type="Proteomes" id="UP000187209"/>
    </source>
</evidence>
<sequence>MKSLLIEINSKNSQIIDLENLLQEKTSQIQELLDLIDTLNRERLNTQNSVSDLKIQLENRIEELKVQVKKLEFGNLGNFQALAKKLEKLEVLEDENTNLKGNWQIIKEQNLGLREKCKSLEEENEDYKIMCEKLEDKCKRLQEFTSKSYQKMKKSKEKLNEFREHTKGNEQLYVMLAAKEEEILKFKEHLSHQEEMTKSKMNELQKTKDLYEKLQETLEKTKEKLNSSNREFQTYKKTTKEQIDNLNDQLNRIKFQASGFNQKEKSAKDHENQIKQQNNDIKALKANIKELKEQIDIHKKKNEELIEFNKELQISKSQPKIDTNKTNTTNLERELKQEREKYRKLEKDNESLVESQNFISNYVNSIKDSYGQTITNLQNQLDEANKKNQELEEAFEVQQYLYNKLQSESKGRNTMNAGSRVLSRQNTSPINLDINKGITFEAVKKLIGTKEFEENVAAVIGIELDESEPEKFLDKIIELKKERDAYYVASERAEDLINELKDVLDEENENNLLNCVVKLQNKTCGCNQGKKC</sequence>
<comment type="caution">
    <text evidence="2">The sequence shown here is derived from an EMBL/GenBank/DDBJ whole genome shotgun (WGS) entry which is preliminary data.</text>
</comment>
<accession>A0A1R2CXJ0</accession>
<organism evidence="2 3">
    <name type="scientific">Stentor coeruleus</name>
    <dbReference type="NCBI Taxonomy" id="5963"/>
    <lineage>
        <taxon>Eukaryota</taxon>
        <taxon>Sar</taxon>
        <taxon>Alveolata</taxon>
        <taxon>Ciliophora</taxon>
        <taxon>Postciliodesmatophora</taxon>
        <taxon>Heterotrichea</taxon>
        <taxon>Heterotrichida</taxon>
        <taxon>Stentoridae</taxon>
        <taxon>Stentor</taxon>
    </lineage>
</organism>
<gene>
    <name evidence="2" type="ORF">SteCoe_3297</name>
</gene>
<protein>
    <submittedName>
        <fullName evidence="2">Uncharacterized protein</fullName>
    </submittedName>
</protein>
<reference evidence="2 3" key="1">
    <citation type="submission" date="2016-11" db="EMBL/GenBank/DDBJ databases">
        <title>The macronuclear genome of Stentor coeruleus: a giant cell with tiny introns.</title>
        <authorList>
            <person name="Slabodnick M."/>
            <person name="Ruby J.G."/>
            <person name="Reiff S.B."/>
            <person name="Swart E.C."/>
            <person name="Gosai S."/>
            <person name="Prabakaran S."/>
            <person name="Witkowska E."/>
            <person name="Larue G.E."/>
            <person name="Fisher S."/>
            <person name="Freeman R.M."/>
            <person name="Gunawardena J."/>
            <person name="Chu W."/>
            <person name="Stover N.A."/>
            <person name="Gregory B.D."/>
            <person name="Nowacki M."/>
            <person name="Derisi J."/>
            <person name="Roy S.W."/>
            <person name="Marshall W.F."/>
            <person name="Sood P."/>
        </authorList>
    </citation>
    <scope>NUCLEOTIDE SEQUENCE [LARGE SCALE GENOMIC DNA]</scope>
    <source>
        <strain evidence="2">WM001</strain>
    </source>
</reference>
<feature type="coiled-coil region" evidence="1">
    <location>
        <begin position="197"/>
        <end position="408"/>
    </location>
</feature>
<dbReference type="Proteomes" id="UP000187209">
    <property type="component" value="Unassembled WGS sequence"/>
</dbReference>
<dbReference type="EMBL" id="MPUH01000038">
    <property type="protein sequence ID" value="OMJ93729.1"/>
    <property type="molecule type" value="Genomic_DNA"/>
</dbReference>
<feature type="coiled-coil region" evidence="1">
    <location>
        <begin position="1"/>
        <end position="144"/>
    </location>
</feature>
<keyword evidence="3" id="KW-1185">Reference proteome</keyword>
<evidence type="ECO:0000256" key="1">
    <source>
        <dbReference type="SAM" id="Coils"/>
    </source>
</evidence>
<name>A0A1R2CXJ0_9CILI</name>
<proteinExistence type="predicted"/>
<keyword evidence="1" id="KW-0175">Coiled coil</keyword>
<dbReference type="AlphaFoldDB" id="A0A1R2CXJ0"/>
<evidence type="ECO:0000313" key="2">
    <source>
        <dbReference type="EMBL" id="OMJ93729.1"/>
    </source>
</evidence>